<feature type="coiled-coil region" evidence="1">
    <location>
        <begin position="85"/>
        <end position="112"/>
    </location>
</feature>
<proteinExistence type="predicted"/>
<dbReference type="Pfam" id="PF03031">
    <property type="entry name" value="NIF"/>
    <property type="match status" value="1"/>
</dbReference>
<dbReference type="InterPro" id="IPR004274">
    <property type="entry name" value="FCP1_dom"/>
</dbReference>
<dbReference type="Gene3D" id="3.40.50.1000">
    <property type="entry name" value="HAD superfamily/HAD-like"/>
    <property type="match status" value="1"/>
</dbReference>
<keyword evidence="1" id="KW-0175">Coiled coil</keyword>
<organism evidence="3 4">
    <name type="scientific">Riccia sorocarpa</name>
    <dbReference type="NCBI Taxonomy" id="122646"/>
    <lineage>
        <taxon>Eukaryota</taxon>
        <taxon>Viridiplantae</taxon>
        <taxon>Streptophyta</taxon>
        <taxon>Embryophyta</taxon>
        <taxon>Marchantiophyta</taxon>
        <taxon>Marchantiopsida</taxon>
        <taxon>Marchantiidae</taxon>
        <taxon>Marchantiales</taxon>
        <taxon>Ricciaceae</taxon>
        <taxon>Riccia</taxon>
    </lineage>
</organism>
<evidence type="ECO:0000313" key="4">
    <source>
        <dbReference type="Proteomes" id="UP001633002"/>
    </source>
</evidence>
<dbReference type="EMBL" id="JBJQOH010000008">
    <property type="protein sequence ID" value="KAL3675486.1"/>
    <property type="molecule type" value="Genomic_DNA"/>
</dbReference>
<dbReference type="SUPFAM" id="SSF56784">
    <property type="entry name" value="HAD-like"/>
    <property type="match status" value="1"/>
</dbReference>
<accession>A0ABD3G9Z3</accession>
<dbReference type="InterPro" id="IPR023214">
    <property type="entry name" value="HAD_sf"/>
</dbReference>
<comment type="caution">
    <text evidence="3">The sequence shown here is derived from an EMBL/GenBank/DDBJ whole genome shotgun (WGS) entry which is preliminary data.</text>
</comment>
<feature type="domain" description="FCP1 homology" evidence="2">
    <location>
        <begin position="176"/>
        <end position="258"/>
    </location>
</feature>
<evidence type="ECO:0000259" key="2">
    <source>
        <dbReference type="Pfam" id="PF03031"/>
    </source>
</evidence>
<sequence length="281" mass="31890">MISVAELLTEVEREVRQAGSVYFRILMKIFVGTDGVVPRYNEAVGWIGKRYTELQKRCTDLSNTERRLLQDLDALRPTVDALKYLRHRQKEVAKVEAVVEKLTEEVKQLRIQKSALAVGVRSCVAWEGDRVLGVIAENEEMKKEVKLLRSEFDKLGHQDRGTLLFTGPPVNAPVKKTLVLDLNGLLVKVSKDASNLHPCKAKGYRIETATDKPISFVVRNMAFQFLLRCVTNFHVILWSSRRAENLDAILKQAVTKKFIPFILKEKSNLGPRTLRGISHTP</sequence>
<keyword evidence="4" id="KW-1185">Reference proteome</keyword>
<evidence type="ECO:0000256" key="1">
    <source>
        <dbReference type="SAM" id="Coils"/>
    </source>
</evidence>
<dbReference type="Proteomes" id="UP001633002">
    <property type="component" value="Unassembled WGS sequence"/>
</dbReference>
<dbReference type="InterPro" id="IPR036412">
    <property type="entry name" value="HAD-like_sf"/>
</dbReference>
<evidence type="ECO:0000313" key="3">
    <source>
        <dbReference type="EMBL" id="KAL3675486.1"/>
    </source>
</evidence>
<name>A0ABD3G9Z3_9MARC</name>
<protein>
    <recommendedName>
        <fullName evidence="2">FCP1 homology domain-containing protein</fullName>
    </recommendedName>
</protein>
<reference evidence="3 4" key="1">
    <citation type="submission" date="2024-09" db="EMBL/GenBank/DDBJ databases">
        <title>Chromosome-scale assembly of Riccia sorocarpa.</title>
        <authorList>
            <person name="Paukszto L."/>
        </authorList>
    </citation>
    <scope>NUCLEOTIDE SEQUENCE [LARGE SCALE GENOMIC DNA]</scope>
    <source>
        <strain evidence="3">LP-2024</strain>
        <tissue evidence="3">Aerial parts of the thallus</tissue>
    </source>
</reference>
<dbReference type="AlphaFoldDB" id="A0ABD3G9Z3"/>
<gene>
    <name evidence="3" type="ORF">R1sor_025434</name>
</gene>